<dbReference type="PANTHER" id="PTHR45669">
    <property type="entry name" value="GLUTAREDOXIN DOMAIN-CONTAINING CYSTEINE-RICH PROTEIN CG12206-RELATED"/>
    <property type="match status" value="1"/>
</dbReference>
<dbReference type="GO" id="GO:0006260">
    <property type="term" value="P:DNA replication"/>
    <property type="evidence" value="ECO:0007669"/>
    <property type="project" value="InterPro"/>
</dbReference>
<dbReference type="InterPro" id="IPR012340">
    <property type="entry name" value="NA-bd_OB-fold"/>
</dbReference>
<organism evidence="5 6">
    <name type="scientific">Rhododendron simsii</name>
    <name type="common">Sims's rhododendron</name>
    <dbReference type="NCBI Taxonomy" id="118357"/>
    <lineage>
        <taxon>Eukaryota</taxon>
        <taxon>Viridiplantae</taxon>
        <taxon>Streptophyta</taxon>
        <taxon>Embryophyta</taxon>
        <taxon>Tracheophyta</taxon>
        <taxon>Spermatophyta</taxon>
        <taxon>Magnoliopsida</taxon>
        <taxon>eudicotyledons</taxon>
        <taxon>Gunneridae</taxon>
        <taxon>Pentapetalae</taxon>
        <taxon>asterids</taxon>
        <taxon>Ericales</taxon>
        <taxon>Ericaceae</taxon>
        <taxon>Ericoideae</taxon>
        <taxon>Rhodoreae</taxon>
        <taxon>Rhododendron</taxon>
    </lineage>
</organism>
<evidence type="ECO:0000256" key="3">
    <source>
        <dbReference type="ARBA" id="ARBA00023242"/>
    </source>
</evidence>
<dbReference type="InterPro" id="IPR036249">
    <property type="entry name" value="Thioredoxin-like_sf"/>
</dbReference>
<evidence type="ECO:0000256" key="1">
    <source>
        <dbReference type="ARBA" id="ARBA00004123"/>
    </source>
</evidence>
<evidence type="ECO:0000313" key="5">
    <source>
        <dbReference type="EMBL" id="KAF7115622.1"/>
    </source>
</evidence>
<dbReference type="PROSITE" id="PS51354">
    <property type="entry name" value="GLUTAREDOXIN_2"/>
    <property type="match status" value="1"/>
</dbReference>
<dbReference type="InterPro" id="IPR013970">
    <property type="entry name" value="Rfa2"/>
</dbReference>
<dbReference type="GO" id="GO:0003677">
    <property type="term" value="F:DNA binding"/>
    <property type="evidence" value="ECO:0007669"/>
    <property type="project" value="InterPro"/>
</dbReference>
<dbReference type="AlphaFoldDB" id="A0A834FYX5"/>
<dbReference type="Pfam" id="PF23733">
    <property type="entry name" value="GRXCR1-2_C"/>
    <property type="match status" value="1"/>
</dbReference>
<dbReference type="Gene3D" id="3.40.30.10">
    <property type="entry name" value="Glutaredoxin"/>
    <property type="match status" value="1"/>
</dbReference>
<comment type="subcellular location">
    <subcellularLocation>
        <location evidence="1">Nucleus</location>
    </subcellularLocation>
</comment>
<proteinExistence type="inferred from homology"/>
<dbReference type="PANTHER" id="PTHR45669:SF26">
    <property type="entry name" value="GLUTAREDOXIN DOMAIN-CONTAINING PROTEIN"/>
    <property type="match status" value="1"/>
</dbReference>
<dbReference type="EMBL" id="WJXA01000138">
    <property type="protein sequence ID" value="KAF7115622.1"/>
    <property type="molecule type" value="Genomic_DNA"/>
</dbReference>
<accession>A0A834FYX5</accession>
<keyword evidence="3" id="KW-0539">Nucleus</keyword>
<evidence type="ECO:0000313" key="6">
    <source>
        <dbReference type="Proteomes" id="UP000626092"/>
    </source>
</evidence>
<gene>
    <name evidence="5" type="ORF">RHSIM_RhsimUnG0050400</name>
</gene>
<dbReference type="GO" id="GO:0006281">
    <property type="term" value="P:DNA repair"/>
    <property type="evidence" value="ECO:0007669"/>
    <property type="project" value="InterPro"/>
</dbReference>
<dbReference type="OrthoDB" id="423313at2759"/>
<comment type="caution">
    <text evidence="5">The sequence shown here is derived from an EMBL/GenBank/DDBJ whole genome shotgun (WGS) entry which is preliminary data.</text>
</comment>
<dbReference type="SUPFAM" id="SSF50249">
    <property type="entry name" value="Nucleic acid-binding proteins"/>
    <property type="match status" value="1"/>
</dbReference>
<comment type="similarity">
    <text evidence="2">Belongs to the replication factor A protein 3 family.</text>
</comment>
<dbReference type="GO" id="GO:0031981">
    <property type="term" value="C:nuclear lumen"/>
    <property type="evidence" value="ECO:0007669"/>
    <property type="project" value="UniProtKB-ARBA"/>
</dbReference>
<dbReference type="GO" id="GO:0006310">
    <property type="term" value="P:DNA recombination"/>
    <property type="evidence" value="ECO:0007669"/>
    <property type="project" value="InterPro"/>
</dbReference>
<dbReference type="CDD" id="cd03031">
    <property type="entry name" value="GRX_GRX_like"/>
    <property type="match status" value="1"/>
</dbReference>
<protein>
    <recommendedName>
        <fullName evidence="4">Glutaredoxin domain-containing protein</fullName>
    </recommendedName>
</protein>
<dbReference type="InterPro" id="IPR002109">
    <property type="entry name" value="Glutaredoxin"/>
</dbReference>
<dbReference type="Proteomes" id="UP000626092">
    <property type="component" value="Unassembled WGS sequence"/>
</dbReference>
<dbReference type="SUPFAM" id="SSF52833">
    <property type="entry name" value="Thioredoxin-like"/>
    <property type="match status" value="1"/>
</dbReference>
<name>A0A834FYX5_RHOSS</name>
<keyword evidence="6" id="KW-1185">Reference proteome</keyword>
<feature type="domain" description="Glutaredoxin" evidence="4">
    <location>
        <begin position="93"/>
        <end position="161"/>
    </location>
</feature>
<sequence>MWLPRENPTVRIRTAPSKNFSCSSFKDVQHLCSDDFDSPQQPPHLPDSPRVSSVFRRVRLVDSLLRTWSTRLPTQTQSQPSISLPGAEHFIIVYHTSLHVVRSTFEDCRAVRSILRGFKVSIDERDVSMDSKFVDELRGIFGSYNKGRVSLPRVFIGGRYVGGAEEVRRMHESGELKKLVRGLPAATAEHGACELCGGYRFILCDECSGSHKCYYSEKGGFRTCTACNVNGLIRYVSQVLVVRISGGIRLEHVLGKICDRWNNLCIGSFSLSYVLDGSDCELDNEESFDNMLYLYPTTDRIDAKVEHMDTSNPAVFVNAELLHAYMGRKVRTVVQVMSSDGGTVIGKSTDEKQLVVKGSPPIPLTTYVEVTGIADSNQSIRAEIWNNFGDMFESRLTCFSGLTMLGRELTVSCVSPVNLGSRCVVPLIQYTEISRCQLNSA</sequence>
<evidence type="ECO:0000256" key="2">
    <source>
        <dbReference type="ARBA" id="ARBA00009761"/>
    </source>
</evidence>
<dbReference type="Gene3D" id="2.40.50.140">
    <property type="entry name" value="Nucleic acid-binding proteins"/>
    <property type="match status" value="1"/>
</dbReference>
<dbReference type="Pfam" id="PF08661">
    <property type="entry name" value="Rep_fac-A_3"/>
    <property type="match status" value="1"/>
</dbReference>
<evidence type="ECO:0000259" key="4">
    <source>
        <dbReference type="Pfam" id="PF00462"/>
    </source>
</evidence>
<dbReference type="Pfam" id="PF00462">
    <property type="entry name" value="Glutaredoxin"/>
    <property type="match status" value="1"/>
</dbReference>
<reference evidence="5" key="1">
    <citation type="submission" date="2019-11" db="EMBL/GenBank/DDBJ databases">
        <authorList>
            <person name="Liu Y."/>
            <person name="Hou J."/>
            <person name="Li T.-Q."/>
            <person name="Guan C.-H."/>
            <person name="Wu X."/>
            <person name="Wu H.-Z."/>
            <person name="Ling F."/>
            <person name="Zhang R."/>
            <person name="Shi X.-G."/>
            <person name="Ren J.-P."/>
            <person name="Chen E.-F."/>
            <person name="Sun J.-M."/>
        </authorList>
    </citation>
    <scope>NUCLEOTIDE SEQUENCE</scope>
    <source>
        <strain evidence="5">Adult_tree_wgs_1</strain>
        <tissue evidence="5">Leaves</tissue>
    </source>
</reference>